<dbReference type="AlphaFoldDB" id="A0A218ZHJ0"/>
<feature type="region of interest" description="Disordered" evidence="1">
    <location>
        <begin position="75"/>
        <end position="102"/>
    </location>
</feature>
<reference evidence="3 4" key="1">
    <citation type="submission" date="2017-04" db="EMBL/GenBank/DDBJ databases">
        <title>Draft genome sequence of Marssonina coronaria NL1: causal agent of apple blotch.</title>
        <authorList>
            <person name="Cheng Q."/>
        </authorList>
    </citation>
    <scope>NUCLEOTIDE SEQUENCE [LARGE SCALE GENOMIC DNA]</scope>
    <source>
        <strain evidence="3 4">NL1</strain>
    </source>
</reference>
<comment type="caution">
    <text evidence="3">The sequence shown here is derived from an EMBL/GenBank/DDBJ whole genome shotgun (WGS) entry which is preliminary data.</text>
</comment>
<dbReference type="InterPro" id="IPR022036">
    <property type="entry name" value="DUF3605"/>
</dbReference>
<organism evidence="3 4">
    <name type="scientific">Diplocarpon coronariae</name>
    <dbReference type="NCBI Taxonomy" id="2795749"/>
    <lineage>
        <taxon>Eukaryota</taxon>
        <taxon>Fungi</taxon>
        <taxon>Dikarya</taxon>
        <taxon>Ascomycota</taxon>
        <taxon>Pezizomycotina</taxon>
        <taxon>Leotiomycetes</taxon>
        <taxon>Helotiales</taxon>
        <taxon>Drepanopezizaceae</taxon>
        <taxon>Diplocarpon</taxon>
    </lineage>
</organism>
<dbReference type="PANTHER" id="PTHR35020">
    <property type="entry name" value="N-ACETYLGLUCOSAMINE-INDUCED PROTEIN 1"/>
    <property type="match status" value="1"/>
</dbReference>
<proteinExistence type="predicted"/>
<name>A0A218ZHJ0_9HELO</name>
<dbReference type="GO" id="GO:0006044">
    <property type="term" value="P:N-acetylglucosamine metabolic process"/>
    <property type="evidence" value="ECO:0007669"/>
    <property type="project" value="TreeGrafter"/>
</dbReference>
<evidence type="ECO:0000313" key="3">
    <source>
        <dbReference type="EMBL" id="OWP07060.1"/>
    </source>
</evidence>
<dbReference type="EMBL" id="MZNU01000022">
    <property type="protein sequence ID" value="OWP07060.1"/>
    <property type="molecule type" value="Genomic_DNA"/>
</dbReference>
<protein>
    <recommendedName>
        <fullName evidence="5">Chalcone isomerase domain-containing protein</fullName>
    </recommendedName>
</protein>
<dbReference type="OrthoDB" id="10053431at2759"/>
<evidence type="ECO:0000256" key="1">
    <source>
        <dbReference type="SAM" id="MobiDB-lite"/>
    </source>
</evidence>
<gene>
    <name evidence="3" type="ORF">B2J93_7794</name>
</gene>
<accession>A0A218ZHJ0</accession>
<feature type="signal peptide" evidence="2">
    <location>
        <begin position="1"/>
        <end position="23"/>
    </location>
</feature>
<dbReference type="Proteomes" id="UP000242519">
    <property type="component" value="Unassembled WGS sequence"/>
</dbReference>
<dbReference type="InParanoid" id="A0A218ZHJ0"/>
<evidence type="ECO:0000256" key="2">
    <source>
        <dbReference type="SAM" id="SignalP"/>
    </source>
</evidence>
<dbReference type="Pfam" id="PF12239">
    <property type="entry name" value="DUF3605"/>
    <property type="match status" value="1"/>
</dbReference>
<keyword evidence="2" id="KW-0732">Signal</keyword>
<evidence type="ECO:0000313" key="4">
    <source>
        <dbReference type="Proteomes" id="UP000242519"/>
    </source>
</evidence>
<dbReference type="GO" id="GO:0005737">
    <property type="term" value="C:cytoplasm"/>
    <property type="evidence" value="ECO:0007669"/>
    <property type="project" value="TreeGrafter"/>
</dbReference>
<feature type="compositionally biased region" description="Polar residues" evidence="1">
    <location>
        <begin position="83"/>
        <end position="98"/>
    </location>
</feature>
<feature type="chain" id="PRO_5012533021" description="Chalcone isomerase domain-containing protein" evidence="2">
    <location>
        <begin position="24"/>
        <end position="347"/>
    </location>
</feature>
<dbReference type="STRING" id="503106.A0A218ZHJ0"/>
<evidence type="ECO:0008006" key="5">
    <source>
        <dbReference type="Google" id="ProtNLM"/>
    </source>
</evidence>
<dbReference type="PANTHER" id="PTHR35020:SF4">
    <property type="entry name" value="N-ACETYLGLUCOSAMINE-INDUCED PROTEIN 1"/>
    <property type="match status" value="1"/>
</dbReference>
<sequence length="347" mass="39110">MGITRVFLTLFAMTIGSIDIADARKQDRSRLQRRGEWNRILGHTTGVWINAENNILQDALAPESSVGTMLQVAGTGGDVGKSPNVNPASSARSWTNGAAMTDPTRKVATRDIGSHIFNILRGDTPETYTARVTFTKNLTIKTLISSYLSTMGSTTPKSEPLPYWQVNVPPAERETECPLFLQNLKAKDTVIISTPDSSYRTLTWAEVREIIANNALDVFQRIPSDLRRYFAYSYFLKQKYGSVMNFVVRERLGWREPIVAEGKPFQSEGDVKILWNDWPYGIDSKIVHLVVWTKFELEDNPMTNDLTDEARSELEEFVQKNFGDIVGRENASYMVQKLEGLKVDPFG</sequence>
<keyword evidence="4" id="KW-1185">Reference proteome</keyword>